<dbReference type="GO" id="GO:0016251">
    <property type="term" value="F:RNA polymerase II general transcription initiation factor activity"/>
    <property type="evidence" value="ECO:0007669"/>
    <property type="project" value="TreeGrafter"/>
</dbReference>
<keyword evidence="3" id="KW-0805">Transcription regulation</keyword>
<evidence type="ECO:0000256" key="7">
    <source>
        <dbReference type="SAM" id="MobiDB-lite"/>
    </source>
</evidence>
<accession>A0AAV4XYL5</accession>
<evidence type="ECO:0000256" key="1">
    <source>
        <dbReference type="ARBA" id="ARBA00004123"/>
    </source>
</evidence>
<proteinExistence type="inferred from homology"/>
<feature type="compositionally biased region" description="Acidic residues" evidence="7">
    <location>
        <begin position="232"/>
        <end position="243"/>
    </location>
</feature>
<dbReference type="EMBL" id="BPLR01018406">
    <property type="protein sequence ID" value="GIY99290.1"/>
    <property type="molecule type" value="Genomic_DNA"/>
</dbReference>
<sequence>MAEEEEMSDDSYEPELQFVLRLPPTQSEALKEDLSSGVDIDEKFSIEFEEDLRNATVKYDKWTLPARLYDLPTITESSKTLDDKIFYKTGDICQIMIAEEDDVTTEEGASSVKKDKHKKDKRYFHPHGLAPPLKNVRKQRHRKTFKQKNFDIPDTENEVRRLLEADADAYSFHYEIVDAGDENADPKGELEDDSFSYEETGLSDIFGDLNSSSDDTTDEVDNDNEDVRSSEEGPDDEADGDFENEYAQKLESIFEDQQDNPEEESKDKEEIVDIVESLQHLNEDRAAEQVGQLGENNGTDDSYLESAIATENLDQLLKEQTTEDEIALNEKLVELEETISSLRAKRRAQELEVENIENNVLKEKFESSIEQLKKDELEKRQEYDQIANMLQQGV</sequence>
<gene>
    <name evidence="9" type="primary">TAF7</name>
    <name evidence="9" type="ORF">CEXT_491081</name>
</gene>
<reference evidence="9 10" key="1">
    <citation type="submission" date="2021-06" db="EMBL/GenBank/DDBJ databases">
        <title>Caerostris extrusa draft genome.</title>
        <authorList>
            <person name="Kono N."/>
            <person name="Arakawa K."/>
        </authorList>
    </citation>
    <scope>NUCLEOTIDE SEQUENCE [LARGE SCALE GENOMIC DNA]</scope>
</reference>
<evidence type="ECO:0000256" key="2">
    <source>
        <dbReference type="ARBA" id="ARBA00009368"/>
    </source>
</evidence>
<dbReference type="PANTHER" id="PTHR12228">
    <property type="entry name" value="TRANSCRIPTION INITIATION FACTOR TFIID 55 KD SUBUNIT-RELATED"/>
    <property type="match status" value="1"/>
</dbReference>
<dbReference type="GO" id="GO:0051123">
    <property type="term" value="P:RNA polymerase II preinitiation complex assembly"/>
    <property type="evidence" value="ECO:0007669"/>
    <property type="project" value="TreeGrafter"/>
</dbReference>
<evidence type="ECO:0000256" key="6">
    <source>
        <dbReference type="SAM" id="Coils"/>
    </source>
</evidence>
<evidence type="ECO:0000259" key="8">
    <source>
        <dbReference type="SMART" id="SM01370"/>
    </source>
</evidence>
<name>A0AAV4XYL5_CAEEX</name>
<feature type="compositionally biased region" description="Acidic residues" evidence="7">
    <location>
        <begin position="215"/>
        <end position="224"/>
    </location>
</feature>
<dbReference type="SMART" id="SM01370">
    <property type="entry name" value="TAFII55_N"/>
    <property type="match status" value="1"/>
</dbReference>
<keyword evidence="6" id="KW-0175">Coiled coil</keyword>
<evidence type="ECO:0000313" key="9">
    <source>
        <dbReference type="EMBL" id="GIY99290.1"/>
    </source>
</evidence>
<keyword evidence="10" id="KW-1185">Reference proteome</keyword>
<dbReference type="Proteomes" id="UP001054945">
    <property type="component" value="Unassembled WGS sequence"/>
</dbReference>
<evidence type="ECO:0000256" key="4">
    <source>
        <dbReference type="ARBA" id="ARBA00023163"/>
    </source>
</evidence>
<keyword evidence="5" id="KW-0539">Nucleus</keyword>
<dbReference type="AlphaFoldDB" id="A0AAV4XYL5"/>
<dbReference type="CDD" id="cd08047">
    <property type="entry name" value="TAF7"/>
    <property type="match status" value="1"/>
</dbReference>
<evidence type="ECO:0000256" key="5">
    <source>
        <dbReference type="ARBA" id="ARBA00023242"/>
    </source>
</evidence>
<comment type="caution">
    <text evidence="9">The sequence shown here is derived from an EMBL/GenBank/DDBJ whole genome shotgun (WGS) entry which is preliminary data.</text>
</comment>
<dbReference type="PANTHER" id="PTHR12228:SF0">
    <property type="entry name" value="TATA-BOX BINDING PROTEIN ASSOCIATED FACTOR 7"/>
    <property type="match status" value="1"/>
</dbReference>
<evidence type="ECO:0000256" key="3">
    <source>
        <dbReference type="ARBA" id="ARBA00023015"/>
    </source>
</evidence>
<dbReference type="GO" id="GO:0005669">
    <property type="term" value="C:transcription factor TFIID complex"/>
    <property type="evidence" value="ECO:0007669"/>
    <property type="project" value="InterPro"/>
</dbReference>
<feature type="region of interest" description="Disordered" evidence="7">
    <location>
        <begin position="203"/>
        <end position="243"/>
    </location>
</feature>
<dbReference type="InterPro" id="IPR037817">
    <property type="entry name" value="TAF7"/>
</dbReference>
<organism evidence="9 10">
    <name type="scientific">Caerostris extrusa</name>
    <name type="common">Bark spider</name>
    <name type="synonym">Caerostris bankana</name>
    <dbReference type="NCBI Taxonomy" id="172846"/>
    <lineage>
        <taxon>Eukaryota</taxon>
        <taxon>Metazoa</taxon>
        <taxon>Ecdysozoa</taxon>
        <taxon>Arthropoda</taxon>
        <taxon>Chelicerata</taxon>
        <taxon>Arachnida</taxon>
        <taxon>Araneae</taxon>
        <taxon>Araneomorphae</taxon>
        <taxon>Entelegynae</taxon>
        <taxon>Araneoidea</taxon>
        <taxon>Araneidae</taxon>
        <taxon>Caerostris</taxon>
    </lineage>
</organism>
<keyword evidence="4" id="KW-0804">Transcription</keyword>
<evidence type="ECO:0000313" key="10">
    <source>
        <dbReference type="Proteomes" id="UP001054945"/>
    </source>
</evidence>
<protein>
    <submittedName>
        <fullName evidence="9">Transcription initiation factor TFIID subunit 7</fullName>
    </submittedName>
</protein>
<dbReference type="InterPro" id="IPR006751">
    <property type="entry name" value="TAFII55_prot_cons_reg"/>
</dbReference>
<feature type="domain" description="TAFII55 protein conserved region" evidence="8">
    <location>
        <begin position="14"/>
        <end position="171"/>
    </location>
</feature>
<comment type="similarity">
    <text evidence="2">Belongs to the TAF7 family.</text>
</comment>
<comment type="subcellular location">
    <subcellularLocation>
        <location evidence="1">Nucleus</location>
    </subcellularLocation>
</comment>
<feature type="coiled-coil region" evidence="6">
    <location>
        <begin position="318"/>
        <end position="389"/>
    </location>
</feature>
<dbReference type="Pfam" id="PF04658">
    <property type="entry name" value="TAFII55_N"/>
    <property type="match status" value="1"/>
</dbReference>